<comment type="caution">
    <text evidence="1">The sequence shown here is derived from an EMBL/GenBank/DDBJ whole genome shotgun (WGS) entry which is preliminary data.</text>
</comment>
<proteinExistence type="predicted"/>
<dbReference type="EMBL" id="DTIY01000028">
    <property type="protein sequence ID" value="HGY39013.1"/>
    <property type="molecule type" value="Genomic_DNA"/>
</dbReference>
<gene>
    <name evidence="1" type="ORF">ENW11_04300</name>
</gene>
<protein>
    <submittedName>
        <fullName evidence="1">Uncharacterized protein</fullName>
    </submittedName>
</protein>
<evidence type="ECO:0000313" key="1">
    <source>
        <dbReference type="EMBL" id="HGY39013.1"/>
    </source>
</evidence>
<reference evidence="1" key="1">
    <citation type="journal article" date="2020" name="mSystems">
        <title>Genome- and Community-Level Interaction Insights into Carbon Utilization and Element Cycling Functions of Hydrothermarchaeota in Hydrothermal Sediment.</title>
        <authorList>
            <person name="Zhou Z."/>
            <person name="Liu Y."/>
            <person name="Xu W."/>
            <person name="Pan J."/>
            <person name="Luo Z.H."/>
            <person name="Li M."/>
        </authorList>
    </citation>
    <scope>NUCLEOTIDE SEQUENCE [LARGE SCALE GENOMIC DNA]</scope>
    <source>
        <strain evidence="1">SpSt-82</strain>
    </source>
</reference>
<dbReference type="AlphaFoldDB" id="A0A7V4TIA0"/>
<accession>A0A7V4TIA0</accession>
<organism evidence="1">
    <name type="scientific">Candidatus Caldatribacterium saccharofermentans</name>
    <dbReference type="NCBI Taxonomy" id="1454753"/>
    <lineage>
        <taxon>Bacteria</taxon>
        <taxon>Pseudomonadati</taxon>
        <taxon>Atribacterota</taxon>
        <taxon>Atribacteria</taxon>
        <taxon>Atribacterales</taxon>
        <taxon>Candidatus Caldatribacteriaceae</taxon>
        <taxon>Candidatus Caldatribacterium</taxon>
    </lineage>
</organism>
<name>A0A7V4TIA0_9BACT</name>
<sequence>MKEMRRGEEAMKRIFFVVLTLSLLFAALAFAQDEAKLLAEAASLIEAGKIAEAQRILEDVRLALWNRAPMVCPVYCFVEGEPESFGVYRKRISSTFVAGETMYVYAEPKNYTILKEGDIYHVFLTVSYAVYDKDGNYLGGEDPWENFRYLIQNPVFEFFLSLSFDFTIDPGEYILEVKVKDRLSDKETSFRLPFKRI</sequence>